<protein>
    <submittedName>
        <fullName evidence="2">Uncharacterized protein</fullName>
    </submittedName>
</protein>
<dbReference type="Proteomes" id="UP001374535">
    <property type="component" value="Chromosome 11"/>
</dbReference>
<feature type="region of interest" description="Disordered" evidence="1">
    <location>
        <begin position="73"/>
        <end position="98"/>
    </location>
</feature>
<organism evidence="2 3">
    <name type="scientific">Vigna mungo</name>
    <name type="common">Black gram</name>
    <name type="synonym">Phaseolus mungo</name>
    <dbReference type="NCBI Taxonomy" id="3915"/>
    <lineage>
        <taxon>Eukaryota</taxon>
        <taxon>Viridiplantae</taxon>
        <taxon>Streptophyta</taxon>
        <taxon>Embryophyta</taxon>
        <taxon>Tracheophyta</taxon>
        <taxon>Spermatophyta</taxon>
        <taxon>Magnoliopsida</taxon>
        <taxon>eudicotyledons</taxon>
        <taxon>Gunneridae</taxon>
        <taxon>Pentapetalae</taxon>
        <taxon>rosids</taxon>
        <taxon>fabids</taxon>
        <taxon>Fabales</taxon>
        <taxon>Fabaceae</taxon>
        <taxon>Papilionoideae</taxon>
        <taxon>50 kb inversion clade</taxon>
        <taxon>NPAAA clade</taxon>
        <taxon>indigoferoid/millettioid clade</taxon>
        <taxon>Phaseoleae</taxon>
        <taxon>Vigna</taxon>
    </lineage>
</organism>
<gene>
    <name evidence="2" type="ORF">V8G54_035303</name>
</gene>
<reference evidence="2 3" key="1">
    <citation type="journal article" date="2023" name="Life. Sci Alliance">
        <title>Evolutionary insights into 3D genome organization and epigenetic landscape of Vigna mungo.</title>
        <authorList>
            <person name="Junaid A."/>
            <person name="Singh B."/>
            <person name="Bhatia S."/>
        </authorList>
    </citation>
    <scope>NUCLEOTIDE SEQUENCE [LARGE SCALE GENOMIC DNA]</scope>
    <source>
        <strain evidence="2">Urdbean</strain>
    </source>
</reference>
<evidence type="ECO:0000256" key="1">
    <source>
        <dbReference type="SAM" id="MobiDB-lite"/>
    </source>
</evidence>
<feature type="region of interest" description="Disordered" evidence="1">
    <location>
        <begin position="32"/>
        <end position="54"/>
    </location>
</feature>
<evidence type="ECO:0000313" key="3">
    <source>
        <dbReference type="Proteomes" id="UP001374535"/>
    </source>
</evidence>
<proteinExistence type="predicted"/>
<accession>A0AAQ3MGB3</accession>
<evidence type="ECO:0000313" key="2">
    <source>
        <dbReference type="EMBL" id="WVY89789.1"/>
    </source>
</evidence>
<dbReference type="EMBL" id="CP144690">
    <property type="protein sequence ID" value="WVY89789.1"/>
    <property type="molecule type" value="Genomic_DNA"/>
</dbReference>
<feature type="compositionally biased region" description="Polar residues" evidence="1">
    <location>
        <begin position="43"/>
        <end position="54"/>
    </location>
</feature>
<dbReference type="AlphaFoldDB" id="A0AAQ3MGB3"/>
<keyword evidence="3" id="KW-1185">Reference proteome</keyword>
<name>A0AAQ3MGB3_VIGMU</name>
<sequence length="217" mass="24046">MANDGCRGENCGPGPRPLIPLPEIHKGLKHLPSFGHFGKSSREPSLSPTHSRDQVSLSPMTYHLRNSVPTSLRTATTSCCPRRHRRHHTPTEATAGHSRTHRPLSLCFEKGNPGKGLPLLPARCSRYHRTGRRSPRDAVSISLHRRRLSEHRDAKPLSVSSTDATPRLLLLLLCFLALIRVEGLLPFGLAASVTTQTDQRTQPIIVRCVWVLAAELH</sequence>